<dbReference type="Proteomes" id="UP000219546">
    <property type="component" value="Unassembled WGS sequence"/>
</dbReference>
<dbReference type="InterPro" id="IPR007820">
    <property type="entry name" value="AbrB_fam"/>
</dbReference>
<dbReference type="EMBL" id="OAOP01000013">
    <property type="protein sequence ID" value="SNX75516.1"/>
    <property type="molecule type" value="Genomic_DNA"/>
</dbReference>
<feature type="transmembrane region" description="Helical" evidence="1">
    <location>
        <begin position="78"/>
        <end position="100"/>
    </location>
</feature>
<reference evidence="2 3" key="1">
    <citation type="submission" date="2017-08" db="EMBL/GenBank/DDBJ databases">
        <authorList>
            <person name="de Groot N.N."/>
        </authorList>
    </citation>
    <scope>NUCLEOTIDE SEQUENCE [LARGE SCALE GENOMIC DNA]</scope>
    <source>
        <strain evidence="2 3">JC228</strain>
    </source>
</reference>
<keyword evidence="1" id="KW-1133">Transmembrane helix</keyword>
<evidence type="ECO:0000313" key="2">
    <source>
        <dbReference type="EMBL" id="SNX75516.1"/>
    </source>
</evidence>
<evidence type="ECO:0008006" key="4">
    <source>
        <dbReference type="Google" id="ProtNLM"/>
    </source>
</evidence>
<organism evidence="2 3">
    <name type="scientific">Bacillus oleivorans</name>
    <dbReference type="NCBI Taxonomy" id="1448271"/>
    <lineage>
        <taxon>Bacteria</taxon>
        <taxon>Bacillati</taxon>
        <taxon>Bacillota</taxon>
        <taxon>Bacilli</taxon>
        <taxon>Bacillales</taxon>
        <taxon>Bacillaceae</taxon>
        <taxon>Bacillus</taxon>
    </lineage>
</organism>
<feature type="transmembrane region" description="Helical" evidence="1">
    <location>
        <begin position="25"/>
        <end position="42"/>
    </location>
</feature>
<accession>A0A285D835</accession>
<proteinExistence type="predicted"/>
<evidence type="ECO:0000256" key="1">
    <source>
        <dbReference type="SAM" id="Phobius"/>
    </source>
</evidence>
<evidence type="ECO:0000313" key="3">
    <source>
        <dbReference type="Proteomes" id="UP000219546"/>
    </source>
</evidence>
<dbReference type="AlphaFoldDB" id="A0A285D835"/>
<dbReference type="GO" id="GO:0010468">
    <property type="term" value="P:regulation of gene expression"/>
    <property type="evidence" value="ECO:0007669"/>
    <property type="project" value="InterPro"/>
</dbReference>
<keyword evidence="1" id="KW-0472">Membrane</keyword>
<name>A0A285D835_9BACI</name>
<keyword evidence="3" id="KW-1185">Reference proteome</keyword>
<dbReference type="GO" id="GO:0016020">
    <property type="term" value="C:membrane"/>
    <property type="evidence" value="ECO:0007669"/>
    <property type="project" value="InterPro"/>
</dbReference>
<keyword evidence="1" id="KW-0812">Transmembrane</keyword>
<dbReference type="Pfam" id="PF05145">
    <property type="entry name" value="AbrB"/>
    <property type="match status" value="1"/>
</dbReference>
<sequence length="172" mass="18713">MLQFFLLTLLGGIVAIKLKIPGGGIIGPMILVGIVQSTEWVVIENVPRIIRWASQSMLGVFIGLQFSRKVLKLSSKDILSFSIVSFTSLVTSFLFGFMIYELTSEPFVSAVISAVPGSIAEMLMLADSMNLNTQSVAVIHLLRFILLLTIIPIIVTIVANKLGSKSKSRDVT</sequence>
<dbReference type="PANTHER" id="PTHR38457:SF1">
    <property type="entry name" value="REGULATOR ABRB-RELATED"/>
    <property type="match status" value="1"/>
</dbReference>
<dbReference type="NCBIfam" id="TIGR03082">
    <property type="entry name" value="Gneg_AbrB_dup"/>
    <property type="match status" value="1"/>
</dbReference>
<protein>
    <recommendedName>
        <fullName evidence="4">Membrane AbrB-like protein</fullName>
    </recommendedName>
</protein>
<dbReference type="InterPro" id="IPR017516">
    <property type="entry name" value="AbrB_dup"/>
</dbReference>
<feature type="transmembrane region" description="Helical" evidence="1">
    <location>
        <begin position="138"/>
        <end position="159"/>
    </location>
</feature>
<dbReference type="PANTHER" id="PTHR38457">
    <property type="entry name" value="REGULATOR ABRB-RELATED"/>
    <property type="match status" value="1"/>
</dbReference>
<gene>
    <name evidence="2" type="ORF">SAMN05877753_11316</name>
</gene>